<dbReference type="AlphaFoldDB" id="A0A2V1MZQ3"/>
<name>A0A2V1MZQ3_9LACO</name>
<evidence type="ECO:0000259" key="1">
    <source>
        <dbReference type="Pfam" id="PF05193"/>
    </source>
</evidence>
<dbReference type="Gene3D" id="3.30.830.10">
    <property type="entry name" value="Metalloenzyme, LuxS/M16 peptidase-like"/>
    <property type="match status" value="2"/>
</dbReference>
<feature type="domain" description="Peptidase M16 C-terminal" evidence="1">
    <location>
        <begin position="185"/>
        <end position="356"/>
    </location>
</feature>
<dbReference type="Proteomes" id="UP000245080">
    <property type="component" value="Unassembled WGS sequence"/>
</dbReference>
<dbReference type="GO" id="GO:0046872">
    <property type="term" value="F:metal ion binding"/>
    <property type="evidence" value="ECO:0007669"/>
    <property type="project" value="InterPro"/>
</dbReference>
<dbReference type="InterPro" id="IPR050361">
    <property type="entry name" value="MPP/UQCRC_Complex"/>
</dbReference>
<dbReference type="NCBIfam" id="NF047422">
    <property type="entry name" value="YfmF_fam"/>
    <property type="match status" value="1"/>
</dbReference>
<dbReference type="Pfam" id="PF05193">
    <property type="entry name" value="Peptidase_M16_C"/>
    <property type="match status" value="1"/>
</dbReference>
<comment type="caution">
    <text evidence="2">The sequence shown here is derived from an EMBL/GenBank/DDBJ whole genome shotgun (WGS) entry which is preliminary data.</text>
</comment>
<gene>
    <name evidence="2" type="ORF">DCM90_09000</name>
</gene>
<sequence length="422" mass="47079">MHQILKPGVTLDVIPTNQFKTITIMIDFVAPLTVKSATNRALLGELLDTSSEKYPTQTALARQLSLLYGASLGVNVLKAGTKHLVRVTLSTVNDRYLSDEAQHPLFQQGLDLLSEILFHPLIQNGQFDPETFNRQKNNLAAGIRSLSDDKQYEANQHMRQLLFEHHPEQAVGAFGDDQLLEMVTNSELVEDYRTMLTHDAIHIAVIGDVDEQQMVEQMARLPFLPRKTDELESPYFRWGDRQLIEGDEWQDLTQAKFNQAYRLPVYATDDDHAAALVFNAVFGGSPLSLLFNNVREKASLAYYASSNYSGYTGMMTVQTGIKAEDVDQVKAIIAEQLQLIRDGRVESETLGQVQASLVNARLSGLDSPKHRLSARLSADLTGASTPLSEWIDRINAVTIADLQRVANDVHLTAEYFLHGGEK</sequence>
<protein>
    <submittedName>
        <fullName evidence="2">Insulinase family protein</fullName>
    </submittedName>
</protein>
<evidence type="ECO:0000313" key="3">
    <source>
        <dbReference type="Proteomes" id="UP000245080"/>
    </source>
</evidence>
<reference evidence="2 3" key="1">
    <citation type="journal article" date="2018" name="Int. J. Syst. Evol. Microbiol.">
        <title>Lactobacillus bambusae sp. nov., isolated from a traditional fermented Ma-bamboo shoots of Taiwan.</title>
        <authorList>
            <person name="Wang L.-T."/>
        </authorList>
    </citation>
    <scope>NUCLEOTIDE SEQUENCE [LARGE SCALE GENOMIC DNA]</scope>
    <source>
        <strain evidence="2 3">BS-W1</strain>
    </source>
</reference>
<dbReference type="SUPFAM" id="SSF63411">
    <property type="entry name" value="LuxS/MPP-like metallohydrolase"/>
    <property type="match status" value="2"/>
</dbReference>
<evidence type="ECO:0000313" key="2">
    <source>
        <dbReference type="EMBL" id="PWF99569.1"/>
    </source>
</evidence>
<dbReference type="InterPro" id="IPR011249">
    <property type="entry name" value="Metalloenz_LuxS/M16"/>
</dbReference>
<dbReference type="OrthoDB" id="9762085at2"/>
<dbReference type="PANTHER" id="PTHR11851">
    <property type="entry name" value="METALLOPROTEASE"/>
    <property type="match status" value="1"/>
</dbReference>
<keyword evidence="3" id="KW-1185">Reference proteome</keyword>
<proteinExistence type="predicted"/>
<dbReference type="RefSeq" id="WP_109251027.1">
    <property type="nucleotide sequence ID" value="NZ_QCXQ01000006.1"/>
</dbReference>
<dbReference type="PANTHER" id="PTHR11851:SF186">
    <property type="entry name" value="INACTIVE METALLOPROTEASE YMFF-RELATED"/>
    <property type="match status" value="1"/>
</dbReference>
<dbReference type="InterPro" id="IPR007863">
    <property type="entry name" value="Peptidase_M16_C"/>
</dbReference>
<organism evidence="2 3">
    <name type="scientific">Levilactobacillus bambusae</name>
    <dbReference type="NCBI Taxonomy" id="2024736"/>
    <lineage>
        <taxon>Bacteria</taxon>
        <taxon>Bacillati</taxon>
        <taxon>Bacillota</taxon>
        <taxon>Bacilli</taxon>
        <taxon>Lactobacillales</taxon>
        <taxon>Lactobacillaceae</taxon>
        <taxon>Levilactobacillus</taxon>
    </lineage>
</organism>
<dbReference type="EMBL" id="QCXQ01000006">
    <property type="protein sequence ID" value="PWF99569.1"/>
    <property type="molecule type" value="Genomic_DNA"/>
</dbReference>
<accession>A0A2V1MZQ3</accession>